<name>A0AA97GW81_9ACTN</name>
<evidence type="ECO:0000256" key="4">
    <source>
        <dbReference type="ARBA" id="ARBA00022729"/>
    </source>
</evidence>
<protein>
    <recommendedName>
        <fullName evidence="5">Fe/B12 periplasmic-binding domain-containing protein</fullName>
    </recommendedName>
</protein>
<dbReference type="PANTHER" id="PTHR30532">
    <property type="entry name" value="IRON III DICITRATE-BINDING PERIPLASMIC PROTEIN"/>
    <property type="match status" value="1"/>
</dbReference>
<dbReference type="InterPro" id="IPR002491">
    <property type="entry name" value="ABC_transptr_periplasmic_BD"/>
</dbReference>
<feature type="domain" description="Fe/B12 periplasmic-binding" evidence="5">
    <location>
        <begin position="74"/>
        <end position="331"/>
    </location>
</feature>
<dbReference type="SUPFAM" id="SSF53807">
    <property type="entry name" value="Helical backbone' metal receptor"/>
    <property type="match status" value="1"/>
</dbReference>
<dbReference type="AlphaFoldDB" id="A0AA97GW81"/>
<dbReference type="Pfam" id="PF01497">
    <property type="entry name" value="Peripla_BP_2"/>
    <property type="match status" value="1"/>
</dbReference>
<organism evidence="6">
    <name type="scientific">Gordonia sp. MP11Mi</name>
    <dbReference type="NCBI Taxonomy" id="3022769"/>
    <lineage>
        <taxon>Bacteria</taxon>
        <taxon>Bacillati</taxon>
        <taxon>Actinomycetota</taxon>
        <taxon>Actinomycetes</taxon>
        <taxon>Mycobacteriales</taxon>
        <taxon>Gordoniaceae</taxon>
        <taxon>Gordonia</taxon>
    </lineage>
</organism>
<keyword evidence="3" id="KW-0813">Transport</keyword>
<comment type="similarity">
    <text evidence="2">Belongs to the bacterial solute-binding protein 8 family.</text>
</comment>
<dbReference type="EMBL" id="CP128986">
    <property type="protein sequence ID" value="WOC13437.1"/>
    <property type="molecule type" value="Genomic_DNA"/>
</dbReference>
<evidence type="ECO:0000256" key="3">
    <source>
        <dbReference type="ARBA" id="ARBA00022448"/>
    </source>
</evidence>
<dbReference type="PROSITE" id="PS50983">
    <property type="entry name" value="FE_B12_PBP"/>
    <property type="match status" value="1"/>
</dbReference>
<gene>
    <name evidence="6" type="ORF">MP11Mi_25380</name>
</gene>
<accession>A0AA97GW81</accession>
<evidence type="ECO:0000313" key="6">
    <source>
        <dbReference type="EMBL" id="WOC13437.1"/>
    </source>
</evidence>
<dbReference type="Gene3D" id="3.40.50.1980">
    <property type="entry name" value="Nitrogenase molybdenum iron protein domain"/>
    <property type="match status" value="2"/>
</dbReference>
<dbReference type="GO" id="GO:0030288">
    <property type="term" value="C:outer membrane-bounded periplasmic space"/>
    <property type="evidence" value="ECO:0007669"/>
    <property type="project" value="TreeGrafter"/>
</dbReference>
<dbReference type="PANTHER" id="PTHR30532:SF25">
    <property type="entry name" value="IRON(III) DICITRATE-BINDING PERIPLASMIC PROTEIN"/>
    <property type="match status" value="1"/>
</dbReference>
<dbReference type="InterPro" id="IPR051313">
    <property type="entry name" value="Bact_iron-sidero_bind"/>
</dbReference>
<evidence type="ECO:0000256" key="2">
    <source>
        <dbReference type="ARBA" id="ARBA00008814"/>
    </source>
</evidence>
<dbReference type="RefSeq" id="WP_420042088.1">
    <property type="nucleotide sequence ID" value="NZ_CP128986.1"/>
</dbReference>
<dbReference type="GO" id="GO:1901678">
    <property type="term" value="P:iron coordination entity transport"/>
    <property type="evidence" value="ECO:0007669"/>
    <property type="project" value="UniProtKB-ARBA"/>
</dbReference>
<proteinExistence type="inferred from homology"/>
<reference evidence="6" key="1">
    <citation type="submission" date="2023-06" db="EMBL/GenBank/DDBJ databases">
        <title>Gordonia sp. nov. and Pseudochrobactrum sp. nov., two species isolated from the burying beetle Nicrophorus vespilloides.</title>
        <authorList>
            <person name="Poehlein A."/>
            <person name="Guzman J."/>
            <person name="Daniel R."/>
            <person name="Vilcinskas A."/>
        </authorList>
    </citation>
    <scope>NUCLEOTIDE SEQUENCE</scope>
    <source>
        <strain evidence="6">MP11Mi</strain>
    </source>
</reference>
<keyword evidence="4" id="KW-0732">Signal</keyword>
<evidence type="ECO:0000256" key="1">
    <source>
        <dbReference type="ARBA" id="ARBA00004196"/>
    </source>
</evidence>
<comment type="subcellular location">
    <subcellularLocation>
        <location evidence="1">Cell envelope</location>
    </subcellularLocation>
</comment>
<evidence type="ECO:0000259" key="5">
    <source>
        <dbReference type="PROSITE" id="PS50983"/>
    </source>
</evidence>
<sequence length="334" mass="34297">MSSTAAALACTATLAVGLSACGSDDGVLRTPDGSVISTTTTRFAEVNIVGAGRDYSRTCLAPTAVDPGRTDAKRIVVTDPALLDGLCALGLGPQVRAITAAPGSVPEYLGPQLASVPAVGDTPDAQAVREAAPDLVLSTPGTAERLDALTATDALGKARTVVVDPAGDWKASLLAVADATNRRAAGKQRVDEFIAEAARVGQVMDASHSQVSLVRFTPDEALIEGTSPFGAQIMSLAGVARPAPQRTPGSVPMTDGNMADADADLIYVSYDGAAGRDRGEEVLLSDEWLNLGAPTWKRVLSVDDEVWYGQPGLAAGWLVLNDLKQSLNGSSASS</sequence>